<feature type="region of interest" description="Disordered" evidence="6">
    <location>
        <begin position="159"/>
        <end position="216"/>
    </location>
</feature>
<dbReference type="Gene3D" id="1.10.418.20">
    <property type="match status" value="1"/>
</dbReference>
<organism evidence="8 9">
    <name type="scientific">Suillus placidus</name>
    <dbReference type="NCBI Taxonomy" id="48579"/>
    <lineage>
        <taxon>Eukaryota</taxon>
        <taxon>Fungi</taxon>
        <taxon>Dikarya</taxon>
        <taxon>Basidiomycota</taxon>
        <taxon>Agaricomycotina</taxon>
        <taxon>Agaricomycetes</taxon>
        <taxon>Agaricomycetidae</taxon>
        <taxon>Boletales</taxon>
        <taxon>Suillineae</taxon>
        <taxon>Suillaceae</taxon>
        <taxon>Suillus</taxon>
    </lineage>
</organism>
<feature type="compositionally biased region" description="Basic and acidic residues" evidence="6">
    <location>
        <begin position="1060"/>
        <end position="1071"/>
    </location>
</feature>
<feature type="compositionally biased region" description="Basic and acidic residues" evidence="6">
    <location>
        <begin position="1088"/>
        <end position="1109"/>
    </location>
</feature>
<feature type="compositionally biased region" description="Acidic residues" evidence="6">
    <location>
        <begin position="1072"/>
        <end position="1087"/>
    </location>
</feature>
<dbReference type="PANTHER" id="PTHR46896:SF3">
    <property type="entry name" value="FI06413P-RELATED"/>
    <property type="match status" value="1"/>
</dbReference>
<feature type="compositionally biased region" description="Polar residues" evidence="6">
    <location>
        <begin position="296"/>
        <end position="316"/>
    </location>
</feature>
<dbReference type="InterPro" id="IPR051947">
    <property type="entry name" value="Sentrin-specific_protease"/>
</dbReference>
<dbReference type="GO" id="GO:0005634">
    <property type="term" value="C:nucleus"/>
    <property type="evidence" value="ECO:0007669"/>
    <property type="project" value="TreeGrafter"/>
</dbReference>
<name>A0A9P7CZQ6_9AGAM</name>
<sequence length="1109" mass="123034">MEFPASQRQKVNSLHGTAGPSNYRDASSNSRGAWKNSPTPINAPSNTRSARLGPAASPYDQIINTNSLRTNPNARRTVLGTPARSSLPQEPKRSKHDHTFSSSLALRINNSRNNTRASTRHTGQPDPEVQIIDRPREMKSTPVHHKHPFGQEAEMISDGEDLGVPVPRPHPSSSSPDPMNIHPFQTFPGDPQYADSRKGKGKDSSPTTQSCTAVVSDQVDDIEDFSSELGNNRSSLPPKPHSQRAAIRTPIPPFIVRDTRKVFEPPVPFLDLRKQDALSGGTGIVKKMKPRKTTKPVPTSQSQFDHITTSSTQFTSKELPRTKDPPLKLPLRAWAIGLKIFSAEDGSEPPVFVYDPKNRRLTVAVPGQSPSFQFRQTNEFENVTVTTDDTKSLTENVVVQLGTGKDCEICDNGKSIDEFGPGLHRGRGNLTFLFSTDVAKGWTQTIYQNLRFRLAEAASKHNTVRPKSAHALWEEIQRFAEMFQQQSCRSSNSRYESMAPSIKNASPVPDVLSSTVNSGSCLAPDTKPANAEAGTSLRRSSRRSAAAAAPEIPSESPPIADPEELILVYPPSGPGALNIMGSDLNRLRPHEFLNDTLIEFGLKLWLTDLKEQNPDLAEQIHVFSSFFYKKLNNKKSLDEGYQSVKKWTSRVDIFSKKYIIVPINENLHWYLAIIYEPEHTLLPPLPQKEPSLSQRGKLRRKAAAEPDVIPVTEPEAALPHDLPALEARSEPDAEEASLHATCASTPSITQDEDMDDISPVEFSQSCSISNQLPPKLLRVSSSNSVSIQGRSASVGKASGRSMSVEAHVDLFLPTSSPRLELMDVDVTVIDIDTIPEGTESKDNLPSSNVSTSTHVSEAPSALSSKPPSRMTGITPAHFYGASDKNKGKRKAVEPAIVPDSEEEDECNEDEKQEREVDAMLDDQPNLATQTSNDPLRTWIFTLDSLGSRHPQAQKVLRYWLKAEAKDKRQLEEVRLAEVKLAQVPSQPNFADCGVYLLHFAKTFLSDPVRYFDLIHQSKKICPAEQRKLDWNSEVVQHSREDLIARIQILSKEWKVSRAVKEEDAKRKRESEELGQADNDSDAEVDILEDVKGPQLKSKEKERPAKRWRG</sequence>
<evidence type="ECO:0000256" key="3">
    <source>
        <dbReference type="ARBA" id="ARBA00022670"/>
    </source>
</evidence>
<feature type="region of interest" description="Disordered" evidence="6">
    <location>
        <begin position="684"/>
        <end position="706"/>
    </location>
</feature>
<dbReference type="Proteomes" id="UP000714275">
    <property type="component" value="Unassembled WGS sequence"/>
</dbReference>
<comment type="caution">
    <text evidence="8">The sequence shown here is derived from an EMBL/GenBank/DDBJ whole genome shotgun (WGS) entry which is preliminary data.</text>
</comment>
<dbReference type="PANTHER" id="PTHR46896">
    <property type="entry name" value="SENTRIN-SPECIFIC PROTEASE"/>
    <property type="match status" value="1"/>
</dbReference>
<evidence type="ECO:0000256" key="2">
    <source>
        <dbReference type="ARBA" id="ARBA00022553"/>
    </source>
</evidence>
<evidence type="ECO:0000256" key="1">
    <source>
        <dbReference type="ARBA" id="ARBA00005234"/>
    </source>
</evidence>
<dbReference type="Gene3D" id="3.40.395.10">
    <property type="entry name" value="Adenoviral Proteinase, Chain A"/>
    <property type="match status" value="1"/>
</dbReference>
<dbReference type="InterPro" id="IPR038765">
    <property type="entry name" value="Papain-like_cys_pep_sf"/>
</dbReference>
<feature type="region of interest" description="Disordered" evidence="6">
    <location>
        <begin position="1060"/>
        <end position="1109"/>
    </location>
</feature>
<keyword evidence="2" id="KW-0597">Phosphoprotein</keyword>
<dbReference type="InterPro" id="IPR003653">
    <property type="entry name" value="Peptidase_C48_C"/>
</dbReference>
<evidence type="ECO:0000256" key="4">
    <source>
        <dbReference type="ARBA" id="ARBA00022786"/>
    </source>
</evidence>
<feature type="region of interest" description="Disordered" evidence="6">
    <location>
        <begin position="226"/>
        <end position="245"/>
    </location>
</feature>
<feature type="compositionally biased region" description="Acidic residues" evidence="6">
    <location>
        <begin position="899"/>
        <end position="908"/>
    </location>
</feature>
<keyword evidence="4" id="KW-0833">Ubl conjugation pathway</keyword>
<comment type="similarity">
    <text evidence="1">Belongs to the peptidase C48 family.</text>
</comment>
<feature type="compositionally biased region" description="Polar residues" evidence="6">
    <location>
        <begin position="1"/>
        <end position="15"/>
    </location>
</feature>
<dbReference type="GO" id="GO:0005737">
    <property type="term" value="C:cytoplasm"/>
    <property type="evidence" value="ECO:0007669"/>
    <property type="project" value="TreeGrafter"/>
</dbReference>
<keyword evidence="3" id="KW-0645">Protease</keyword>
<evidence type="ECO:0000259" key="7">
    <source>
        <dbReference type="PROSITE" id="PS50600"/>
    </source>
</evidence>
<accession>A0A9P7CZQ6</accession>
<evidence type="ECO:0000313" key="8">
    <source>
        <dbReference type="EMBL" id="KAG1774870.1"/>
    </source>
</evidence>
<feature type="region of interest" description="Disordered" evidence="6">
    <location>
        <begin position="836"/>
        <end position="913"/>
    </location>
</feature>
<reference evidence="8" key="1">
    <citation type="journal article" date="2020" name="New Phytol.">
        <title>Comparative genomics reveals dynamic genome evolution in host specialist ectomycorrhizal fungi.</title>
        <authorList>
            <person name="Lofgren L.A."/>
            <person name="Nguyen N.H."/>
            <person name="Vilgalys R."/>
            <person name="Ruytinx J."/>
            <person name="Liao H.L."/>
            <person name="Branco S."/>
            <person name="Kuo A."/>
            <person name="LaButti K."/>
            <person name="Lipzen A."/>
            <person name="Andreopoulos W."/>
            <person name="Pangilinan J."/>
            <person name="Riley R."/>
            <person name="Hundley H."/>
            <person name="Na H."/>
            <person name="Barry K."/>
            <person name="Grigoriev I.V."/>
            <person name="Stajich J.E."/>
            <person name="Kennedy P.G."/>
        </authorList>
    </citation>
    <scope>NUCLEOTIDE SEQUENCE</scope>
    <source>
        <strain evidence="8">DOB743</strain>
    </source>
</reference>
<dbReference type="EMBL" id="JABBWD010000038">
    <property type="protein sequence ID" value="KAG1774870.1"/>
    <property type="molecule type" value="Genomic_DNA"/>
</dbReference>
<feature type="compositionally biased region" description="Low complexity" evidence="6">
    <location>
        <begin position="543"/>
        <end position="554"/>
    </location>
</feature>
<proteinExistence type="inferred from homology"/>
<feature type="compositionally biased region" description="Polar residues" evidence="6">
    <location>
        <begin position="62"/>
        <end position="74"/>
    </location>
</feature>
<dbReference type="Pfam" id="PF02902">
    <property type="entry name" value="Peptidase_C48"/>
    <property type="match status" value="2"/>
</dbReference>
<feature type="region of interest" description="Disordered" evidence="6">
    <location>
        <begin position="288"/>
        <end position="323"/>
    </location>
</feature>
<evidence type="ECO:0000256" key="5">
    <source>
        <dbReference type="ARBA" id="ARBA00022801"/>
    </source>
</evidence>
<keyword evidence="9" id="KW-1185">Reference proteome</keyword>
<dbReference type="OrthoDB" id="442460at2759"/>
<feature type="compositionally biased region" description="Polar residues" evidence="6">
    <location>
        <begin position="204"/>
        <end position="215"/>
    </location>
</feature>
<dbReference type="SUPFAM" id="SSF54001">
    <property type="entry name" value="Cysteine proteinases"/>
    <property type="match status" value="1"/>
</dbReference>
<evidence type="ECO:0000256" key="6">
    <source>
        <dbReference type="SAM" id="MobiDB-lite"/>
    </source>
</evidence>
<dbReference type="GO" id="GO:0006508">
    <property type="term" value="P:proteolysis"/>
    <property type="evidence" value="ECO:0007669"/>
    <property type="project" value="UniProtKB-KW"/>
</dbReference>
<keyword evidence="5" id="KW-0378">Hydrolase</keyword>
<feature type="domain" description="Ubiquitin-like protease family profile" evidence="7">
    <location>
        <begin position="577"/>
        <end position="1003"/>
    </location>
</feature>
<dbReference type="GO" id="GO:0016926">
    <property type="term" value="P:protein desumoylation"/>
    <property type="evidence" value="ECO:0007669"/>
    <property type="project" value="TreeGrafter"/>
</dbReference>
<feature type="compositionally biased region" description="Polar residues" evidence="6">
    <location>
        <begin position="843"/>
        <end position="866"/>
    </location>
</feature>
<gene>
    <name evidence="8" type="ORF">EV702DRAFT_473354</name>
</gene>
<protein>
    <recommendedName>
        <fullName evidence="7">Ubiquitin-like protease family profile domain-containing protein</fullName>
    </recommendedName>
</protein>
<dbReference type="AlphaFoldDB" id="A0A9P7CZQ6"/>
<dbReference type="PROSITE" id="PS50600">
    <property type="entry name" value="ULP_PROTEASE"/>
    <property type="match status" value="1"/>
</dbReference>
<dbReference type="GO" id="GO:0070139">
    <property type="term" value="F:SUMO-specific endopeptidase activity"/>
    <property type="evidence" value="ECO:0007669"/>
    <property type="project" value="TreeGrafter"/>
</dbReference>
<feature type="compositionally biased region" description="Polar residues" evidence="6">
    <location>
        <begin position="24"/>
        <end position="49"/>
    </location>
</feature>
<feature type="compositionally biased region" description="Low complexity" evidence="6">
    <location>
        <begin position="107"/>
        <end position="117"/>
    </location>
</feature>
<feature type="region of interest" description="Disordered" evidence="6">
    <location>
        <begin position="516"/>
        <end position="559"/>
    </location>
</feature>
<feature type="region of interest" description="Disordered" evidence="6">
    <location>
        <begin position="1"/>
        <end position="132"/>
    </location>
</feature>
<evidence type="ECO:0000313" key="9">
    <source>
        <dbReference type="Proteomes" id="UP000714275"/>
    </source>
</evidence>